<name>A0A4C1WAC1_EUMVA</name>
<proteinExistence type="predicted"/>
<comment type="caution">
    <text evidence="1">The sequence shown here is derived from an EMBL/GenBank/DDBJ whole genome shotgun (WGS) entry which is preliminary data.</text>
</comment>
<accession>A0A4C1WAC1</accession>
<keyword evidence="2" id="KW-1185">Reference proteome</keyword>
<dbReference type="Proteomes" id="UP000299102">
    <property type="component" value="Unassembled WGS sequence"/>
</dbReference>
<evidence type="ECO:0000313" key="2">
    <source>
        <dbReference type="Proteomes" id="UP000299102"/>
    </source>
</evidence>
<dbReference type="AlphaFoldDB" id="A0A4C1WAC1"/>
<dbReference type="EMBL" id="BGZK01000495">
    <property type="protein sequence ID" value="GBP47084.1"/>
    <property type="molecule type" value="Genomic_DNA"/>
</dbReference>
<gene>
    <name evidence="1" type="ORF">EVAR_96039_1</name>
</gene>
<reference evidence="1 2" key="1">
    <citation type="journal article" date="2019" name="Commun. Biol.">
        <title>The bagworm genome reveals a unique fibroin gene that provides high tensile strength.</title>
        <authorList>
            <person name="Kono N."/>
            <person name="Nakamura H."/>
            <person name="Ohtoshi R."/>
            <person name="Tomita M."/>
            <person name="Numata K."/>
            <person name="Arakawa K."/>
        </authorList>
    </citation>
    <scope>NUCLEOTIDE SEQUENCE [LARGE SCALE GENOMIC DNA]</scope>
</reference>
<evidence type="ECO:0000313" key="1">
    <source>
        <dbReference type="EMBL" id="GBP47084.1"/>
    </source>
</evidence>
<organism evidence="1 2">
    <name type="scientific">Eumeta variegata</name>
    <name type="common">Bagworm moth</name>
    <name type="synonym">Eumeta japonica</name>
    <dbReference type="NCBI Taxonomy" id="151549"/>
    <lineage>
        <taxon>Eukaryota</taxon>
        <taxon>Metazoa</taxon>
        <taxon>Ecdysozoa</taxon>
        <taxon>Arthropoda</taxon>
        <taxon>Hexapoda</taxon>
        <taxon>Insecta</taxon>
        <taxon>Pterygota</taxon>
        <taxon>Neoptera</taxon>
        <taxon>Endopterygota</taxon>
        <taxon>Lepidoptera</taxon>
        <taxon>Glossata</taxon>
        <taxon>Ditrysia</taxon>
        <taxon>Tineoidea</taxon>
        <taxon>Psychidae</taxon>
        <taxon>Oiketicinae</taxon>
        <taxon>Eumeta</taxon>
    </lineage>
</organism>
<protein>
    <submittedName>
        <fullName evidence="1">Uncharacterized protein</fullName>
    </submittedName>
</protein>
<sequence length="158" mass="18270">MRVVQLPRPRGYSLIQLKFELGPQFVNYKNLLSDNERIFSGKSNRRGRAERRRRPGLIWRLDRAGVVKLKLKFVPAAANTSRDLIYSDSPGRRSTALRRGGCAVTTLDDVGELFSKFYFNFQFVIERQVAPEGWPGYIQSCLMIYRMEAIPISFMITF</sequence>